<dbReference type="AlphaFoldDB" id="A0A850QLL8"/>
<name>A0A850QLL8_9BURK</name>
<evidence type="ECO:0000313" key="2">
    <source>
        <dbReference type="Proteomes" id="UP000588051"/>
    </source>
</evidence>
<protein>
    <recommendedName>
        <fullName evidence="3">Helix-turn-helix domain-containing protein</fullName>
    </recommendedName>
</protein>
<evidence type="ECO:0008006" key="3">
    <source>
        <dbReference type="Google" id="ProtNLM"/>
    </source>
</evidence>
<sequence>MGREKLSSKLKISGGFFPIPHQVSNSLKYRGLSAKAVKLLVDIGSQFNGRNNGDFTAAWKIMQPRGWKSEETLHSAKKELLTAGFIAETRKGRRPNLCSLYGITWIKINPSPKFDIKPYAFPYGAWEHSAPEIQTEKSNALTTTTVFKISA</sequence>
<dbReference type="Proteomes" id="UP000588051">
    <property type="component" value="Unassembled WGS sequence"/>
</dbReference>
<proteinExistence type="predicted"/>
<dbReference type="RefSeq" id="WP_176803814.1">
    <property type="nucleotide sequence ID" value="NZ_JABXYJ010000005.1"/>
</dbReference>
<reference evidence="1 2" key="1">
    <citation type="submission" date="2020-06" db="EMBL/GenBank/DDBJ databases">
        <authorList>
            <person name="Qiu C."/>
            <person name="Liu Z."/>
        </authorList>
    </citation>
    <scope>NUCLEOTIDE SEQUENCE [LARGE SCALE GENOMIC DNA]</scope>
    <source>
        <strain evidence="1 2">EM 1</strain>
    </source>
</reference>
<dbReference type="EMBL" id="JABXYJ010000005">
    <property type="protein sequence ID" value="NVO78293.1"/>
    <property type="molecule type" value="Genomic_DNA"/>
</dbReference>
<comment type="caution">
    <text evidence="1">The sequence shown here is derived from an EMBL/GenBank/DDBJ whole genome shotgun (WGS) entry which is preliminary data.</text>
</comment>
<keyword evidence="2" id="KW-1185">Reference proteome</keyword>
<evidence type="ECO:0000313" key="1">
    <source>
        <dbReference type="EMBL" id="NVO78293.1"/>
    </source>
</evidence>
<organism evidence="1 2">
    <name type="scientific">Undibacterium oligocarboniphilum</name>
    <dbReference type="NCBI Taxonomy" id="666702"/>
    <lineage>
        <taxon>Bacteria</taxon>
        <taxon>Pseudomonadati</taxon>
        <taxon>Pseudomonadota</taxon>
        <taxon>Betaproteobacteria</taxon>
        <taxon>Burkholderiales</taxon>
        <taxon>Oxalobacteraceae</taxon>
        <taxon>Undibacterium</taxon>
    </lineage>
</organism>
<gene>
    <name evidence="1" type="ORF">HV832_10680</name>
</gene>
<accession>A0A850QLL8</accession>